<evidence type="ECO:0000256" key="2">
    <source>
        <dbReference type="PROSITE-ProRule" id="PRU00169"/>
    </source>
</evidence>
<dbReference type="PANTHER" id="PTHR44591">
    <property type="entry name" value="STRESS RESPONSE REGULATOR PROTEIN 1"/>
    <property type="match status" value="1"/>
</dbReference>
<evidence type="ECO:0000313" key="5">
    <source>
        <dbReference type="Proteomes" id="UP000198635"/>
    </source>
</evidence>
<dbReference type="InterPro" id="IPR001789">
    <property type="entry name" value="Sig_transdc_resp-reg_receiver"/>
</dbReference>
<keyword evidence="1 2" id="KW-0597">Phosphoprotein</keyword>
<dbReference type="OrthoDB" id="9788090at2"/>
<dbReference type="AlphaFoldDB" id="A0A1I4AAC4"/>
<dbReference type="RefSeq" id="WP_092379575.1">
    <property type="nucleotide sequence ID" value="NZ_FORX01000032.1"/>
</dbReference>
<evidence type="ECO:0000313" key="4">
    <source>
        <dbReference type="EMBL" id="SFK53382.1"/>
    </source>
</evidence>
<proteinExistence type="predicted"/>
<protein>
    <submittedName>
        <fullName evidence="4">Response regulator receiver domain-containing protein</fullName>
    </submittedName>
</protein>
<dbReference type="GO" id="GO:0000160">
    <property type="term" value="P:phosphorelay signal transduction system"/>
    <property type="evidence" value="ECO:0007669"/>
    <property type="project" value="InterPro"/>
</dbReference>
<gene>
    <name evidence="4" type="ORF">SAMN04488082_13210</name>
</gene>
<dbReference type="PROSITE" id="PS50110">
    <property type="entry name" value="RESPONSE_REGULATORY"/>
    <property type="match status" value="1"/>
</dbReference>
<name>A0A1I4AAC4_9BACT</name>
<keyword evidence="5" id="KW-1185">Reference proteome</keyword>
<sequence length="117" mass="13358">MDRKTVLVIDDEEHVRMLYAEELRALGYDVTLSDGSEDPLTLVEDHKPDLIILDIKLESRSGLDMLQIIRCKHAKLPIILCTAYDSFRFDLKSIAADAYVVKSYDSSELMRAVKKLI</sequence>
<feature type="modified residue" description="4-aspartylphosphate" evidence="2">
    <location>
        <position position="54"/>
    </location>
</feature>
<feature type="domain" description="Response regulatory" evidence="3">
    <location>
        <begin position="5"/>
        <end position="117"/>
    </location>
</feature>
<dbReference type="Proteomes" id="UP000198635">
    <property type="component" value="Unassembled WGS sequence"/>
</dbReference>
<dbReference type="SUPFAM" id="SSF52172">
    <property type="entry name" value="CheY-like"/>
    <property type="match status" value="1"/>
</dbReference>
<dbReference type="Gene3D" id="3.40.50.2300">
    <property type="match status" value="1"/>
</dbReference>
<dbReference type="InterPro" id="IPR011006">
    <property type="entry name" value="CheY-like_superfamily"/>
</dbReference>
<evidence type="ECO:0000259" key="3">
    <source>
        <dbReference type="PROSITE" id="PS50110"/>
    </source>
</evidence>
<organism evidence="4 5">
    <name type="scientific">Desulfomicrobium apsheronum</name>
    <dbReference type="NCBI Taxonomy" id="52560"/>
    <lineage>
        <taxon>Bacteria</taxon>
        <taxon>Pseudomonadati</taxon>
        <taxon>Thermodesulfobacteriota</taxon>
        <taxon>Desulfovibrionia</taxon>
        <taxon>Desulfovibrionales</taxon>
        <taxon>Desulfomicrobiaceae</taxon>
        <taxon>Desulfomicrobium</taxon>
    </lineage>
</organism>
<dbReference type="STRING" id="52560.SAMN04488082_13210"/>
<reference evidence="5" key="1">
    <citation type="submission" date="2016-10" db="EMBL/GenBank/DDBJ databases">
        <authorList>
            <person name="Varghese N."/>
            <person name="Submissions S."/>
        </authorList>
    </citation>
    <scope>NUCLEOTIDE SEQUENCE [LARGE SCALE GENOMIC DNA]</scope>
    <source>
        <strain evidence="5">DSM 5918</strain>
    </source>
</reference>
<evidence type="ECO:0000256" key="1">
    <source>
        <dbReference type="ARBA" id="ARBA00022553"/>
    </source>
</evidence>
<dbReference type="EMBL" id="FORX01000032">
    <property type="protein sequence ID" value="SFK53382.1"/>
    <property type="molecule type" value="Genomic_DNA"/>
</dbReference>
<dbReference type="InterPro" id="IPR050595">
    <property type="entry name" value="Bact_response_regulator"/>
</dbReference>
<dbReference type="PANTHER" id="PTHR44591:SF18">
    <property type="entry name" value="REGULATORY PROTEIN"/>
    <property type="match status" value="1"/>
</dbReference>
<accession>A0A1I4AAC4</accession>
<dbReference type="Pfam" id="PF00072">
    <property type="entry name" value="Response_reg"/>
    <property type="match status" value="1"/>
</dbReference>
<dbReference type="SMART" id="SM00448">
    <property type="entry name" value="REC"/>
    <property type="match status" value="1"/>
</dbReference>